<dbReference type="Pfam" id="PF02630">
    <property type="entry name" value="SCO1-SenC"/>
    <property type="match status" value="1"/>
</dbReference>
<keyword evidence="8" id="KW-1185">Reference proteome</keyword>
<dbReference type="PANTHER" id="PTHR12151:SF25">
    <property type="entry name" value="LINALOOL DEHYDRATASE_ISOMERASE DOMAIN-CONTAINING PROTEIN"/>
    <property type="match status" value="1"/>
</dbReference>
<evidence type="ECO:0000256" key="2">
    <source>
        <dbReference type="ARBA" id="ARBA00023008"/>
    </source>
</evidence>
<feature type="domain" description="Thioredoxin" evidence="6">
    <location>
        <begin position="40"/>
        <end position="203"/>
    </location>
</feature>
<evidence type="ECO:0000256" key="5">
    <source>
        <dbReference type="SAM" id="SignalP"/>
    </source>
</evidence>
<feature type="binding site" evidence="3">
    <location>
        <position position="165"/>
    </location>
    <ligand>
        <name>Cu cation</name>
        <dbReference type="ChEBI" id="CHEBI:23378"/>
    </ligand>
</feature>
<feature type="disulfide bond" description="Redox-active" evidence="4">
    <location>
        <begin position="78"/>
        <end position="82"/>
    </location>
</feature>
<evidence type="ECO:0000313" key="8">
    <source>
        <dbReference type="Proteomes" id="UP000575083"/>
    </source>
</evidence>
<evidence type="ECO:0000256" key="3">
    <source>
        <dbReference type="PIRSR" id="PIRSR603782-1"/>
    </source>
</evidence>
<dbReference type="PROSITE" id="PS51257">
    <property type="entry name" value="PROKAR_LIPOPROTEIN"/>
    <property type="match status" value="1"/>
</dbReference>
<protein>
    <submittedName>
        <fullName evidence="7">Protein SCO1/2</fullName>
    </submittedName>
</protein>
<reference evidence="7 8" key="1">
    <citation type="submission" date="2020-08" db="EMBL/GenBank/DDBJ databases">
        <title>Functional genomics of gut bacteria from endangered species of beetles.</title>
        <authorList>
            <person name="Carlos-Shanley C."/>
        </authorList>
    </citation>
    <scope>NUCLEOTIDE SEQUENCE [LARGE SCALE GENOMIC DNA]</scope>
    <source>
        <strain evidence="7 8">S00198</strain>
    </source>
</reference>
<dbReference type="EMBL" id="JACHLK010000007">
    <property type="protein sequence ID" value="MBB6561029.1"/>
    <property type="molecule type" value="Genomic_DNA"/>
</dbReference>
<sequence>MRIAPSSHRRGLLALAFAPLLGVSLAGCQKAPVAYKGMDITGAEYARGFTLQDAQGQVRTLADFRGKAVMLFFGFTQCPDVCPTALTRAAEIRQLLGTEGQRLQVLFITIDPERDTPAVLSTYTQAFDASFIGLFGDAAQTEAAAKEFKVYYKKVPTGSSYTMDHSAFSYVFDPEGKPRLVLRHEQSAKDCADDLRQLLQQFA</sequence>
<dbReference type="SUPFAM" id="SSF52833">
    <property type="entry name" value="Thioredoxin-like"/>
    <property type="match status" value="1"/>
</dbReference>
<keyword evidence="3" id="KW-0479">Metal-binding</keyword>
<feature type="signal peptide" evidence="5">
    <location>
        <begin position="1"/>
        <end position="26"/>
    </location>
</feature>
<evidence type="ECO:0000259" key="6">
    <source>
        <dbReference type="PROSITE" id="PS51352"/>
    </source>
</evidence>
<dbReference type="RefSeq" id="WP_184859640.1">
    <property type="nucleotide sequence ID" value="NZ_JACHLK010000007.1"/>
</dbReference>
<comment type="similarity">
    <text evidence="1">Belongs to the SCO1/2 family.</text>
</comment>
<dbReference type="PROSITE" id="PS51352">
    <property type="entry name" value="THIOREDOXIN_2"/>
    <property type="match status" value="1"/>
</dbReference>
<evidence type="ECO:0000313" key="7">
    <source>
        <dbReference type="EMBL" id="MBB6561029.1"/>
    </source>
</evidence>
<feature type="binding site" evidence="3">
    <location>
        <position position="78"/>
    </location>
    <ligand>
        <name>Cu cation</name>
        <dbReference type="ChEBI" id="CHEBI:23378"/>
    </ligand>
</feature>
<keyword evidence="4" id="KW-1015">Disulfide bond</keyword>
<dbReference type="InterPro" id="IPR013766">
    <property type="entry name" value="Thioredoxin_domain"/>
</dbReference>
<dbReference type="InterPro" id="IPR003782">
    <property type="entry name" value="SCO1/SenC"/>
</dbReference>
<feature type="chain" id="PRO_5031205797" evidence="5">
    <location>
        <begin position="27"/>
        <end position="203"/>
    </location>
</feature>
<evidence type="ECO:0000256" key="4">
    <source>
        <dbReference type="PIRSR" id="PIRSR603782-2"/>
    </source>
</evidence>
<accession>A0A7X0UAL4</accession>
<dbReference type="GO" id="GO:0046872">
    <property type="term" value="F:metal ion binding"/>
    <property type="evidence" value="ECO:0007669"/>
    <property type="project" value="UniProtKB-KW"/>
</dbReference>
<keyword evidence="5" id="KW-0732">Signal</keyword>
<organism evidence="7 8">
    <name type="scientific">Acidovorax soli</name>
    <dbReference type="NCBI Taxonomy" id="592050"/>
    <lineage>
        <taxon>Bacteria</taxon>
        <taxon>Pseudomonadati</taxon>
        <taxon>Pseudomonadota</taxon>
        <taxon>Betaproteobacteria</taxon>
        <taxon>Burkholderiales</taxon>
        <taxon>Comamonadaceae</taxon>
        <taxon>Acidovorax</taxon>
    </lineage>
</organism>
<dbReference type="InterPro" id="IPR036249">
    <property type="entry name" value="Thioredoxin-like_sf"/>
</dbReference>
<feature type="binding site" evidence="3">
    <location>
        <position position="82"/>
    </location>
    <ligand>
        <name>Cu cation</name>
        <dbReference type="ChEBI" id="CHEBI:23378"/>
    </ligand>
</feature>
<comment type="caution">
    <text evidence="7">The sequence shown here is derived from an EMBL/GenBank/DDBJ whole genome shotgun (WGS) entry which is preliminary data.</text>
</comment>
<dbReference type="PANTHER" id="PTHR12151">
    <property type="entry name" value="ELECTRON TRANSPORT PROTIN SCO1/SENC FAMILY MEMBER"/>
    <property type="match status" value="1"/>
</dbReference>
<evidence type="ECO:0000256" key="1">
    <source>
        <dbReference type="ARBA" id="ARBA00010996"/>
    </source>
</evidence>
<dbReference type="CDD" id="cd02968">
    <property type="entry name" value="SCO"/>
    <property type="match status" value="1"/>
</dbReference>
<dbReference type="FunFam" id="3.40.30.10:FF:000013">
    <property type="entry name" value="Blast:Protein SCO1 homolog, mitochondrial"/>
    <property type="match status" value="1"/>
</dbReference>
<dbReference type="Gene3D" id="3.40.30.10">
    <property type="entry name" value="Glutaredoxin"/>
    <property type="match status" value="1"/>
</dbReference>
<gene>
    <name evidence="7" type="ORF">HNP48_003717</name>
</gene>
<name>A0A7X0UAL4_9BURK</name>
<proteinExistence type="inferred from homology"/>
<dbReference type="Proteomes" id="UP000575083">
    <property type="component" value="Unassembled WGS sequence"/>
</dbReference>
<keyword evidence="2 3" id="KW-0186">Copper</keyword>
<dbReference type="AlphaFoldDB" id="A0A7X0UAL4"/>